<dbReference type="GO" id="GO:0016020">
    <property type="term" value="C:membrane"/>
    <property type="evidence" value="ECO:0007669"/>
    <property type="project" value="UniProtKB-SubCell"/>
</dbReference>
<dbReference type="PANTHER" id="PTHR46957">
    <property type="entry name" value="CYTOKINE RECEPTOR"/>
    <property type="match status" value="1"/>
</dbReference>
<dbReference type="Pfam" id="PF19081">
    <property type="entry name" value="Ig_7"/>
    <property type="match status" value="2"/>
</dbReference>
<evidence type="ECO:0000256" key="1">
    <source>
        <dbReference type="SAM" id="SignalP"/>
    </source>
</evidence>
<dbReference type="PROSITE" id="PS50853">
    <property type="entry name" value="FN3"/>
    <property type="match status" value="4"/>
</dbReference>
<dbReference type="Proteomes" id="UP000037755">
    <property type="component" value="Unassembled WGS sequence"/>
</dbReference>
<dbReference type="InterPro" id="IPR036116">
    <property type="entry name" value="FN3_sf"/>
</dbReference>
<dbReference type="InterPro" id="IPR050713">
    <property type="entry name" value="RTP_Phos/Ushers"/>
</dbReference>
<dbReference type="NCBIfam" id="TIGR04131">
    <property type="entry name" value="Bac_Flav_CTERM"/>
    <property type="match status" value="1"/>
</dbReference>
<protein>
    <recommendedName>
        <fullName evidence="2">Fibronectin type-III domain-containing protein</fullName>
    </recommendedName>
</protein>
<feature type="domain" description="Fibronectin type-III" evidence="2">
    <location>
        <begin position="707"/>
        <end position="796"/>
    </location>
</feature>
<name>A0A0M9VGY2_9FLAO</name>
<dbReference type="PANTHER" id="PTHR46957:SF3">
    <property type="entry name" value="CYTOKINE RECEPTOR"/>
    <property type="match status" value="1"/>
</dbReference>
<evidence type="ECO:0000313" key="4">
    <source>
        <dbReference type="Proteomes" id="UP000037755"/>
    </source>
</evidence>
<dbReference type="InterPro" id="IPR026341">
    <property type="entry name" value="T9SS_type_B"/>
</dbReference>
<dbReference type="RefSeq" id="WP_054405999.1">
    <property type="nucleotide sequence ID" value="NZ_FOYA01000004.1"/>
</dbReference>
<dbReference type="Gene3D" id="2.60.120.260">
    <property type="entry name" value="Galactose-binding domain-like"/>
    <property type="match status" value="1"/>
</dbReference>
<reference evidence="3 4" key="1">
    <citation type="submission" date="2015-08" db="EMBL/GenBank/DDBJ databases">
        <title>Whole genome sequence of Flavobacterium akiainvivens IK-1T, from decaying Wikstroemia oahuensis, an endemic Hawaiian shrub.</title>
        <authorList>
            <person name="Wan X."/>
            <person name="Hou S."/>
            <person name="Saito J."/>
            <person name="Donachie S."/>
        </authorList>
    </citation>
    <scope>NUCLEOTIDE SEQUENCE [LARGE SCALE GENOMIC DNA]</scope>
    <source>
        <strain evidence="3 4">IK-1</strain>
    </source>
</reference>
<dbReference type="InterPro" id="IPR044023">
    <property type="entry name" value="Ig_7"/>
</dbReference>
<feature type="domain" description="Fibronectin type-III" evidence="2">
    <location>
        <begin position="502"/>
        <end position="594"/>
    </location>
</feature>
<organism evidence="3 4">
    <name type="scientific">Flavobacterium akiainvivens</name>
    <dbReference type="NCBI Taxonomy" id="1202724"/>
    <lineage>
        <taxon>Bacteria</taxon>
        <taxon>Pseudomonadati</taxon>
        <taxon>Bacteroidota</taxon>
        <taxon>Flavobacteriia</taxon>
        <taxon>Flavobacteriales</taxon>
        <taxon>Flavobacteriaceae</taxon>
        <taxon>Flavobacterium</taxon>
    </lineage>
</organism>
<dbReference type="InterPro" id="IPR056600">
    <property type="entry name" value="GBD_T9SS_assoc"/>
</dbReference>
<dbReference type="NCBIfam" id="NF038128">
    <property type="entry name" value="choice_anch_J"/>
    <property type="match status" value="1"/>
</dbReference>
<dbReference type="InterPro" id="IPR003961">
    <property type="entry name" value="FN3_dom"/>
</dbReference>
<dbReference type="Pfam" id="PF13585">
    <property type="entry name" value="CHU_C"/>
    <property type="match status" value="1"/>
</dbReference>
<dbReference type="SMART" id="SM00060">
    <property type="entry name" value="FN3"/>
    <property type="match status" value="4"/>
</dbReference>
<dbReference type="STRING" id="1202724.AM493_02005"/>
<dbReference type="Gene3D" id="2.60.120.200">
    <property type="match status" value="1"/>
</dbReference>
<dbReference type="PATRIC" id="fig|1202724.3.peg.409"/>
<dbReference type="Pfam" id="PF00041">
    <property type="entry name" value="fn3"/>
    <property type="match status" value="1"/>
</dbReference>
<comment type="caution">
    <text evidence="3">The sequence shown here is derived from an EMBL/GenBank/DDBJ whole genome shotgun (WGS) entry which is preliminary data.</text>
</comment>
<sequence>MKNTFTLLLCMLLFSAPLFAQLDEEGFEGTWTAQSGAGPGGPTDWAIVNVLPHGPVQSWIHGTGTTTTPVYQGDFSACILGENVANGFTSEDWLITKAFTVPENAELHFFSRLGVPGDQNTQYKIMMSANTTAGEQINTANYAAVQTWSELQLNPSQLEWTEKVVNIPATYPAGTVVYLAFVMQGDAGDRWAIDNVKVVSKCLDPVNLTAVGSDTSASLSWGNPSGATQWEIEVVGADASPTGEGVEYDGALPYTAPNLTASTEYKYYVRALCDDNTSAWVGPFEFSTTVCPIEETCNYTFTVWDSWGDGWNGNTMTVSQNGITMGTLTLPGGAGPNAIVIPLCNDQPFQLFWNSGGSFPAEVGVSITNAFSQVLYTKAPGTGSQNTALFTGTVDCDTPACLPVTGLTATDLTATSANISWGGVDTGSWEYYVVPNGAPAPNVATSGILTNSKPVTVSNLNTGTALLPETTYQFYVRVVCGGGAYSAWSVAGSFTTLPTCPRPVSLNTSLIGDDEVTLGWTEDGDATQWEVYVVPVAAAAPTATTEGVVADSNSFLYDNGLTPGTAYKFYVRALCGPGDISTWAGPFNFTTALCDLATQCVYNFTVWDSWGDGWNGNTMTVSQNGTTIATLGLSSGAGPVVIPVTVCDGMPLQLFWNTGGSFPAEVGVSITNNYAQTFYTKAPGTGAQNSVLYTTTAVNCDSPMCLPPGALEANNITSTSAELNWGGPATGNWEYYVVPVTQPNPTDATPGTATTTKPVTVALNPSTAYKFFVRTVCSLTENSAWSPAFNFSSAIGNDDCAGAIVLPVNPGEECVESVQTLFTGATASLQPNCAAISGPDIWYTFTAEGTQHNIAGDYSNLPVSQLENTTQPVTLSLYAGNVCTALDTPLYCVTNNYIMASNLVAGNQYTVRVTISSATPNLNYPFNLCVTTPESNGIAATCEINTINYSFESPNLPDTQFYPPMVHQNVVPGWKTTATDGKIEIWNTNPNGESFEGFTAYEGDQFIELNANQVSGVYQDYITPPGTVFSYGFAHRARTTGTGQDVCQLLAGPPQGPWLPVGDPVASGGAAWTYNTGSYTVPDDQTVTRFIFQSVSSASGNNTVGNFLDAITFTANVGIITNSPVALNCDNAIAAVEANGTGSWVAHSGNPSPTVIEDDQSNTTNISGFSAPGSYYYEWTTALCSSTLEIVYDNGGITAPVVTNVTYCVGDTPAQLTATATGTNTLNWYDVATGGTPLATAPTPTADAVGTTSYYVSQSQSNCEGPRAEITVTVNPLPAAPVVADVEYCLNATAVPLTATADSGSTLNWYLVANGGTALTAAPTPATTATGTTVYYVSQENAQGCEGARATITVTINPLVTPETGFLLPATVCELTGTVAPVPATGYVAGGTYTSTTGLDIDPATGVIDLAASDAGTYVVTYTIAADPANCGVEASTEVTITITAAAAPIAGFSYTDACGNDANQLPATVTGFATGGTFSATTGLDIDATTGEINVANSTPGSYIVSYALAQNTATCATAIITTASIVITEAIVPEAEFNYEDNYCYGAGVVTPSIVPGFDAGGTFTATNGLAINAATGEINVNTATPGIYSVTYTVAANPAVCNTGNSFTDTFSIGGEIAFTLEGNCEASDYFIRATSTTNNGEFADGLVFEWTTANGMPVGGNDDYLNVSEFAAQNPGNEVFPMQFVLTVFDGDCESAPVVFEVPDIACTVQRGISPNGDDKNDTFDLTSMGVKKLSIFNRYGKEVYTKNNYVNDWYGQTNSGDELPTGTYYYMFERTNGETRTGWIYINREE</sequence>
<dbReference type="OrthoDB" id="608579at2"/>
<evidence type="ECO:0000313" key="3">
    <source>
        <dbReference type="EMBL" id="KOS04946.1"/>
    </source>
</evidence>
<evidence type="ECO:0000259" key="2">
    <source>
        <dbReference type="PROSITE" id="PS50853"/>
    </source>
</evidence>
<keyword evidence="4" id="KW-1185">Reference proteome</keyword>
<accession>A0A0M9VGY2</accession>
<dbReference type="SUPFAM" id="SSF49265">
    <property type="entry name" value="Fibronectin type III"/>
    <property type="match status" value="3"/>
</dbReference>
<dbReference type="Gene3D" id="2.60.40.10">
    <property type="entry name" value="Immunoglobulins"/>
    <property type="match status" value="4"/>
</dbReference>
<feature type="domain" description="Fibronectin type-III" evidence="2">
    <location>
        <begin position="403"/>
        <end position="499"/>
    </location>
</feature>
<dbReference type="EMBL" id="LIYD01000005">
    <property type="protein sequence ID" value="KOS04946.1"/>
    <property type="molecule type" value="Genomic_DNA"/>
</dbReference>
<feature type="chain" id="PRO_5005838927" description="Fibronectin type-III domain-containing protein" evidence="1">
    <location>
        <begin position="21"/>
        <end position="1795"/>
    </location>
</feature>
<dbReference type="InterPro" id="IPR013783">
    <property type="entry name" value="Ig-like_fold"/>
</dbReference>
<dbReference type="Pfam" id="PF23759">
    <property type="entry name" value="GBD_T9SS_assoc"/>
    <property type="match status" value="1"/>
</dbReference>
<feature type="domain" description="Fibronectin type-III" evidence="2">
    <location>
        <begin position="202"/>
        <end position="291"/>
    </location>
</feature>
<keyword evidence="1" id="KW-0732">Signal</keyword>
<feature type="signal peptide" evidence="1">
    <location>
        <begin position="1"/>
        <end position="20"/>
    </location>
</feature>
<gene>
    <name evidence="3" type="ORF">AM493_02005</name>
</gene>
<proteinExistence type="predicted"/>
<dbReference type="CDD" id="cd00063">
    <property type="entry name" value="FN3"/>
    <property type="match status" value="4"/>
</dbReference>